<dbReference type="SUPFAM" id="SSF63829">
    <property type="entry name" value="Calcium-dependent phosphotriesterase"/>
    <property type="match status" value="1"/>
</dbReference>
<dbReference type="Proteomes" id="UP001396898">
    <property type="component" value="Unassembled WGS sequence"/>
</dbReference>
<dbReference type="PANTHER" id="PTHR42060:SF1">
    <property type="entry name" value="NHL REPEAT-CONTAINING PROTEIN"/>
    <property type="match status" value="1"/>
</dbReference>
<dbReference type="EMBL" id="JAQQWI010000010">
    <property type="protein sequence ID" value="KAK8018902.1"/>
    <property type="molecule type" value="Genomic_DNA"/>
</dbReference>
<dbReference type="InterPro" id="IPR011042">
    <property type="entry name" value="6-blade_b-propeller_TolB-like"/>
</dbReference>
<organism evidence="1 2">
    <name type="scientific">Apiospora marii</name>
    <dbReference type="NCBI Taxonomy" id="335849"/>
    <lineage>
        <taxon>Eukaryota</taxon>
        <taxon>Fungi</taxon>
        <taxon>Dikarya</taxon>
        <taxon>Ascomycota</taxon>
        <taxon>Pezizomycotina</taxon>
        <taxon>Sordariomycetes</taxon>
        <taxon>Xylariomycetidae</taxon>
        <taxon>Amphisphaeriales</taxon>
        <taxon>Apiosporaceae</taxon>
        <taxon>Apiospora</taxon>
    </lineage>
</organism>
<name>A0ABR1RVG7_9PEZI</name>
<dbReference type="InterPro" id="IPR052998">
    <property type="entry name" value="Hetero-Diels-Alderase-like"/>
</dbReference>
<dbReference type="Gene3D" id="2.120.10.30">
    <property type="entry name" value="TolB, C-terminal domain"/>
    <property type="match status" value="1"/>
</dbReference>
<evidence type="ECO:0000313" key="2">
    <source>
        <dbReference type="Proteomes" id="UP001396898"/>
    </source>
</evidence>
<evidence type="ECO:0008006" key="3">
    <source>
        <dbReference type="Google" id="ProtNLM"/>
    </source>
</evidence>
<sequence>MKSNVRLLTQLPSNGLYEGFVVLSDGSLLVARADEPELYQVDVGANGEDEVRLLSRFQEVPGINGIINICGIPGNDEEFIVLVGLVDLQAVRVSNYQVWRFSLGTPGGGGHSRWEKVTSLDNTGFYLSIATISDRILLVTDSARCRVESIDLATGGAEVLVTHPSFKPATEADFFGINRLCVADEGLVWFTNSSRNVLGRFRVAMPEGKKTAPRLVGEVEIVAERLPACDGFAVLPDGSAAFLVTMHDDKLVRVDLTGREKSARDVGLDLVNPSVVGLIPRPGSKGGGGLQLCVICNGEFEAAWKNHDPNAGWRDIADIVDQVKVTITVTEE</sequence>
<evidence type="ECO:0000313" key="1">
    <source>
        <dbReference type="EMBL" id="KAK8018902.1"/>
    </source>
</evidence>
<protein>
    <recommendedName>
        <fullName evidence="3">SMP-30/Gluconolactonase/LRE-like region domain-containing protein</fullName>
    </recommendedName>
</protein>
<keyword evidence="2" id="KW-1185">Reference proteome</keyword>
<proteinExistence type="predicted"/>
<dbReference type="PANTHER" id="PTHR42060">
    <property type="entry name" value="NHL REPEAT-CONTAINING PROTEIN-RELATED"/>
    <property type="match status" value="1"/>
</dbReference>
<accession>A0ABR1RVG7</accession>
<gene>
    <name evidence="1" type="ORF">PG991_008092</name>
</gene>
<reference evidence="1 2" key="1">
    <citation type="submission" date="2023-01" db="EMBL/GenBank/DDBJ databases">
        <title>Analysis of 21 Apiospora genomes using comparative genomics revels a genus with tremendous synthesis potential of carbohydrate active enzymes and secondary metabolites.</title>
        <authorList>
            <person name="Sorensen T."/>
        </authorList>
    </citation>
    <scope>NUCLEOTIDE SEQUENCE [LARGE SCALE GENOMIC DNA]</scope>
    <source>
        <strain evidence="1 2">CBS 20057</strain>
    </source>
</reference>
<comment type="caution">
    <text evidence="1">The sequence shown here is derived from an EMBL/GenBank/DDBJ whole genome shotgun (WGS) entry which is preliminary data.</text>
</comment>